<accession>A0ABV2JUF3</accession>
<evidence type="ECO:0000313" key="2">
    <source>
        <dbReference type="Proteomes" id="UP001549184"/>
    </source>
</evidence>
<organism evidence="1 2">
    <name type="scientific">Dyella japonica</name>
    <dbReference type="NCBI Taxonomy" id="231455"/>
    <lineage>
        <taxon>Bacteria</taxon>
        <taxon>Pseudomonadati</taxon>
        <taxon>Pseudomonadota</taxon>
        <taxon>Gammaproteobacteria</taxon>
        <taxon>Lysobacterales</taxon>
        <taxon>Rhodanobacteraceae</taxon>
        <taxon>Dyella</taxon>
    </lineage>
</organism>
<sequence length="78" mass="8381">MPALCESVYAALATDDLLAAGFARLLLLTDAAALPALGDQASAWSYYQRNWRPGRPHPEAWPQHYATALATVRAAVNA</sequence>
<gene>
    <name evidence="1" type="ORF">ABIC75_002198</name>
</gene>
<evidence type="ECO:0000313" key="1">
    <source>
        <dbReference type="EMBL" id="MET3652466.1"/>
    </source>
</evidence>
<name>A0ABV2JUF3_9GAMM</name>
<reference evidence="1 2" key="1">
    <citation type="submission" date="2024-06" db="EMBL/GenBank/DDBJ databases">
        <title>Sorghum-associated microbial communities from plants grown in Nebraska, USA.</title>
        <authorList>
            <person name="Schachtman D."/>
        </authorList>
    </citation>
    <scope>NUCLEOTIDE SEQUENCE [LARGE SCALE GENOMIC DNA]</scope>
    <source>
        <strain evidence="1 2">1073</strain>
    </source>
</reference>
<dbReference type="EMBL" id="JBEPMU010000003">
    <property type="protein sequence ID" value="MET3652466.1"/>
    <property type="molecule type" value="Genomic_DNA"/>
</dbReference>
<comment type="caution">
    <text evidence="1">The sequence shown here is derived from an EMBL/GenBank/DDBJ whole genome shotgun (WGS) entry which is preliminary data.</text>
</comment>
<proteinExistence type="predicted"/>
<dbReference type="RefSeq" id="WP_354013876.1">
    <property type="nucleotide sequence ID" value="NZ_JBEPMU010000003.1"/>
</dbReference>
<keyword evidence="2" id="KW-1185">Reference proteome</keyword>
<dbReference type="Proteomes" id="UP001549184">
    <property type="component" value="Unassembled WGS sequence"/>
</dbReference>
<protein>
    <submittedName>
        <fullName evidence="1">Uncharacterized protein</fullName>
    </submittedName>
</protein>